<evidence type="ECO:0000313" key="2">
    <source>
        <dbReference type="Proteomes" id="UP000799440"/>
    </source>
</evidence>
<accession>A0A6A6V3D4</accession>
<dbReference type="Proteomes" id="UP000799440">
    <property type="component" value="Unassembled WGS sequence"/>
</dbReference>
<gene>
    <name evidence="1" type="ORF">M011DRAFT_148494</name>
</gene>
<keyword evidence="2" id="KW-1185">Reference proteome</keyword>
<name>A0A6A6V3D4_9PLEO</name>
<sequence>MLLNAEMTGQLCKEAHELKEMSSSRRRGCCPTSENLALCMCFHVWICCCAKNTASPVRSMCYGATIQRYHDGEHKIPAVPHVRQLVLQNIEAN</sequence>
<dbReference type="EMBL" id="MU006584">
    <property type="protein sequence ID" value="KAF2745078.1"/>
    <property type="molecule type" value="Genomic_DNA"/>
</dbReference>
<reference evidence="1" key="1">
    <citation type="journal article" date="2020" name="Stud. Mycol.">
        <title>101 Dothideomycetes genomes: a test case for predicting lifestyles and emergence of pathogens.</title>
        <authorList>
            <person name="Haridas S."/>
            <person name="Albert R."/>
            <person name="Binder M."/>
            <person name="Bloem J."/>
            <person name="Labutti K."/>
            <person name="Salamov A."/>
            <person name="Andreopoulos B."/>
            <person name="Baker S."/>
            <person name="Barry K."/>
            <person name="Bills G."/>
            <person name="Bluhm B."/>
            <person name="Cannon C."/>
            <person name="Castanera R."/>
            <person name="Culley D."/>
            <person name="Daum C."/>
            <person name="Ezra D."/>
            <person name="Gonzalez J."/>
            <person name="Henrissat B."/>
            <person name="Kuo A."/>
            <person name="Liang C."/>
            <person name="Lipzen A."/>
            <person name="Lutzoni F."/>
            <person name="Magnuson J."/>
            <person name="Mondo S."/>
            <person name="Nolan M."/>
            <person name="Ohm R."/>
            <person name="Pangilinan J."/>
            <person name="Park H.-J."/>
            <person name="Ramirez L."/>
            <person name="Alfaro M."/>
            <person name="Sun H."/>
            <person name="Tritt A."/>
            <person name="Yoshinaga Y."/>
            <person name="Zwiers L.-H."/>
            <person name="Turgeon B."/>
            <person name="Goodwin S."/>
            <person name="Spatafora J."/>
            <person name="Crous P."/>
            <person name="Grigoriev I."/>
        </authorList>
    </citation>
    <scope>NUCLEOTIDE SEQUENCE</scope>
    <source>
        <strain evidence="1">CBS 119925</strain>
    </source>
</reference>
<dbReference type="AlphaFoldDB" id="A0A6A6V3D4"/>
<proteinExistence type="predicted"/>
<evidence type="ECO:0000313" key="1">
    <source>
        <dbReference type="EMBL" id="KAF2745078.1"/>
    </source>
</evidence>
<organism evidence="1 2">
    <name type="scientific">Sporormia fimetaria CBS 119925</name>
    <dbReference type="NCBI Taxonomy" id="1340428"/>
    <lineage>
        <taxon>Eukaryota</taxon>
        <taxon>Fungi</taxon>
        <taxon>Dikarya</taxon>
        <taxon>Ascomycota</taxon>
        <taxon>Pezizomycotina</taxon>
        <taxon>Dothideomycetes</taxon>
        <taxon>Pleosporomycetidae</taxon>
        <taxon>Pleosporales</taxon>
        <taxon>Sporormiaceae</taxon>
        <taxon>Sporormia</taxon>
    </lineage>
</organism>
<protein>
    <submittedName>
        <fullName evidence="1">Uncharacterized protein</fullName>
    </submittedName>
</protein>